<dbReference type="GO" id="GO:0006508">
    <property type="term" value="P:proteolysis"/>
    <property type="evidence" value="ECO:0007669"/>
    <property type="project" value="UniProtKB-KW"/>
</dbReference>
<gene>
    <name evidence="5" type="ORF">FKR81_18595</name>
</gene>
<keyword evidence="1" id="KW-0645">Protease</keyword>
<evidence type="ECO:0000313" key="5">
    <source>
        <dbReference type="EMBL" id="TWP50629.1"/>
    </source>
</evidence>
<feature type="region of interest" description="Disordered" evidence="3">
    <location>
        <begin position="1"/>
        <end position="54"/>
    </location>
</feature>
<proteinExistence type="predicted"/>
<comment type="caution">
    <text evidence="5">The sequence shown here is derived from an EMBL/GenBank/DDBJ whole genome shotgun (WGS) entry which is preliminary data.</text>
</comment>
<protein>
    <recommendedName>
        <fullName evidence="4">P/Homo B domain-containing protein</fullName>
    </recommendedName>
</protein>
<reference evidence="5 6" key="1">
    <citation type="submission" date="2019-07" db="EMBL/GenBank/DDBJ databases">
        <title>Lentzea xizangensis sp. nov., isolated from Qinghai-Tibetan Plateau Soils.</title>
        <authorList>
            <person name="Huang J."/>
        </authorList>
    </citation>
    <scope>NUCLEOTIDE SEQUENCE [LARGE SCALE GENOMIC DNA]</scope>
    <source>
        <strain evidence="5 6">FXJ1.1311</strain>
    </source>
</reference>
<evidence type="ECO:0000313" key="6">
    <source>
        <dbReference type="Proteomes" id="UP000316639"/>
    </source>
</evidence>
<evidence type="ECO:0000256" key="2">
    <source>
        <dbReference type="ARBA" id="ARBA00022801"/>
    </source>
</evidence>
<dbReference type="GO" id="GO:0004252">
    <property type="term" value="F:serine-type endopeptidase activity"/>
    <property type="evidence" value="ECO:0007669"/>
    <property type="project" value="InterPro"/>
</dbReference>
<dbReference type="OrthoDB" id="8781117at2"/>
<evidence type="ECO:0000259" key="4">
    <source>
        <dbReference type="PROSITE" id="PS51829"/>
    </source>
</evidence>
<dbReference type="RefSeq" id="WP_146353349.1">
    <property type="nucleotide sequence ID" value="NZ_VOBR01000011.1"/>
</dbReference>
<dbReference type="InterPro" id="IPR002884">
    <property type="entry name" value="P_dom"/>
</dbReference>
<feature type="domain" description="P/Homo B" evidence="4">
    <location>
        <begin position="1"/>
        <end position="54"/>
    </location>
</feature>
<dbReference type="AlphaFoldDB" id="A0A563ESH9"/>
<dbReference type="EMBL" id="VOBR01000011">
    <property type="protein sequence ID" value="TWP50629.1"/>
    <property type="molecule type" value="Genomic_DNA"/>
</dbReference>
<sequence length="54" mass="5719">MQRYGGSRALVSPGAKSFTVHPAAGERAGGRWTLRMGDNSPGDTGVRDTWSITV</sequence>
<keyword evidence="6" id="KW-1185">Reference proteome</keyword>
<accession>A0A563ESH9</accession>
<name>A0A563ESH9_9PSEU</name>
<dbReference type="PROSITE" id="PS51829">
    <property type="entry name" value="P_HOMO_B"/>
    <property type="match status" value="1"/>
</dbReference>
<evidence type="ECO:0000256" key="1">
    <source>
        <dbReference type="ARBA" id="ARBA00022670"/>
    </source>
</evidence>
<keyword evidence="2" id="KW-0378">Hydrolase</keyword>
<dbReference type="Gene3D" id="2.60.120.260">
    <property type="entry name" value="Galactose-binding domain-like"/>
    <property type="match status" value="1"/>
</dbReference>
<dbReference type="Proteomes" id="UP000316639">
    <property type="component" value="Unassembled WGS sequence"/>
</dbReference>
<dbReference type="Pfam" id="PF01483">
    <property type="entry name" value="P_proprotein"/>
    <property type="match status" value="1"/>
</dbReference>
<evidence type="ECO:0000256" key="3">
    <source>
        <dbReference type="SAM" id="MobiDB-lite"/>
    </source>
</evidence>
<organism evidence="5 6">
    <name type="scientific">Lentzea tibetensis</name>
    <dbReference type="NCBI Taxonomy" id="2591470"/>
    <lineage>
        <taxon>Bacteria</taxon>
        <taxon>Bacillati</taxon>
        <taxon>Actinomycetota</taxon>
        <taxon>Actinomycetes</taxon>
        <taxon>Pseudonocardiales</taxon>
        <taxon>Pseudonocardiaceae</taxon>
        <taxon>Lentzea</taxon>
    </lineage>
</organism>